<feature type="compositionally biased region" description="Basic residues" evidence="8">
    <location>
        <begin position="1997"/>
        <end position="2014"/>
    </location>
</feature>
<feature type="region of interest" description="Disordered" evidence="8">
    <location>
        <begin position="886"/>
        <end position="928"/>
    </location>
</feature>
<feature type="coiled-coil region" evidence="7">
    <location>
        <begin position="1749"/>
        <end position="1776"/>
    </location>
</feature>
<evidence type="ECO:0000256" key="4">
    <source>
        <dbReference type="ARBA" id="ARBA00022801"/>
    </source>
</evidence>
<evidence type="ECO:0000313" key="13">
    <source>
        <dbReference type="Proteomes" id="UP001150062"/>
    </source>
</evidence>
<dbReference type="InterPro" id="IPR014001">
    <property type="entry name" value="Helicase_ATP-bd"/>
</dbReference>
<dbReference type="InterPro" id="IPR016197">
    <property type="entry name" value="Chromo-like_dom_sf"/>
</dbReference>
<keyword evidence="4" id="KW-0378">Hydrolase</keyword>
<dbReference type="InterPro" id="IPR027417">
    <property type="entry name" value="P-loop_NTPase"/>
</dbReference>
<evidence type="ECO:0000259" key="9">
    <source>
        <dbReference type="PROSITE" id="PS50013"/>
    </source>
</evidence>
<feature type="region of interest" description="Disordered" evidence="8">
    <location>
        <begin position="2242"/>
        <end position="2290"/>
    </location>
</feature>
<reference evidence="12" key="1">
    <citation type="submission" date="2022-08" db="EMBL/GenBank/DDBJ databases">
        <title>Novel sulfate-reducing endosymbionts in the free-living metamonad Anaeramoeba.</title>
        <authorList>
            <person name="Jerlstrom-Hultqvist J."/>
            <person name="Cepicka I."/>
            <person name="Gallot-Lavallee L."/>
            <person name="Salas-Leiva D."/>
            <person name="Curtis B.A."/>
            <person name="Zahonova K."/>
            <person name="Pipaliya S."/>
            <person name="Dacks J."/>
            <person name="Roger A.J."/>
        </authorList>
    </citation>
    <scope>NUCLEOTIDE SEQUENCE</scope>
    <source>
        <strain evidence="12">Schooner1</strain>
    </source>
</reference>
<feature type="domain" description="Chromo" evidence="9">
    <location>
        <begin position="423"/>
        <end position="505"/>
    </location>
</feature>
<accession>A0ABQ8Y6W3</accession>
<comment type="subcellular location">
    <subcellularLocation>
        <location evidence="1">Nucleus</location>
    </subcellularLocation>
</comment>
<feature type="compositionally biased region" description="Low complexity" evidence="8">
    <location>
        <begin position="2026"/>
        <end position="2059"/>
    </location>
</feature>
<dbReference type="PANTHER" id="PTHR45623">
    <property type="entry name" value="CHROMODOMAIN-HELICASE-DNA-BINDING PROTEIN 3-RELATED-RELATED"/>
    <property type="match status" value="1"/>
</dbReference>
<feature type="compositionally biased region" description="Low complexity" evidence="8">
    <location>
        <begin position="909"/>
        <end position="919"/>
    </location>
</feature>
<dbReference type="InterPro" id="IPR023780">
    <property type="entry name" value="Chromo_domain"/>
</dbReference>
<keyword evidence="6" id="KW-0539">Nucleus</keyword>
<feature type="region of interest" description="Disordered" evidence="8">
    <location>
        <begin position="140"/>
        <end position="164"/>
    </location>
</feature>
<dbReference type="InterPro" id="IPR049730">
    <property type="entry name" value="SNF2/RAD54-like_C"/>
</dbReference>
<feature type="compositionally biased region" description="Low complexity" evidence="8">
    <location>
        <begin position="1893"/>
        <end position="1905"/>
    </location>
</feature>
<feature type="region of interest" description="Disordered" evidence="8">
    <location>
        <begin position="29"/>
        <end position="63"/>
    </location>
</feature>
<dbReference type="SUPFAM" id="SSF54160">
    <property type="entry name" value="Chromo domain-like"/>
    <property type="match status" value="2"/>
</dbReference>
<dbReference type="Gene3D" id="3.40.50.10810">
    <property type="entry name" value="Tandem AAA-ATPase domain"/>
    <property type="match status" value="2"/>
</dbReference>
<feature type="region of interest" description="Disordered" evidence="8">
    <location>
        <begin position="1371"/>
        <end position="1401"/>
    </location>
</feature>
<dbReference type="EMBL" id="JAOAOG010000224">
    <property type="protein sequence ID" value="KAJ6239459.1"/>
    <property type="molecule type" value="Genomic_DNA"/>
</dbReference>
<evidence type="ECO:0000256" key="5">
    <source>
        <dbReference type="ARBA" id="ARBA00022840"/>
    </source>
</evidence>
<keyword evidence="13" id="KW-1185">Reference proteome</keyword>
<feature type="domain" description="Chromo" evidence="9">
    <location>
        <begin position="671"/>
        <end position="740"/>
    </location>
</feature>
<dbReference type="Pfam" id="PF00271">
    <property type="entry name" value="Helicase_C"/>
    <property type="match status" value="1"/>
</dbReference>
<proteinExistence type="predicted"/>
<dbReference type="Pfam" id="PF00176">
    <property type="entry name" value="SNF2-rel_dom"/>
    <property type="match status" value="1"/>
</dbReference>
<comment type="caution">
    <text evidence="12">The sequence shown here is derived from an EMBL/GenBank/DDBJ whole genome shotgun (WGS) entry which is preliminary data.</text>
</comment>
<dbReference type="PROSITE" id="PS51194">
    <property type="entry name" value="HELICASE_CTER"/>
    <property type="match status" value="1"/>
</dbReference>
<feature type="region of interest" description="Disordered" evidence="8">
    <location>
        <begin position="1464"/>
        <end position="1485"/>
    </location>
</feature>
<dbReference type="CDD" id="cd18793">
    <property type="entry name" value="SF2_C_SNF"/>
    <property type="match status" value="1"/>
</dbReference>
<dbReference type="Gene3D" id="2.40.50.40">
    <property type="match status" value="2"/>
</dbReference>
<organism evidence="12 13">
    <name type="scientific">Anaeramoeba flamelloides</name>
    <dbReference type="NCBI Taxonomy" id="1746091"/>
    <lineage>
        <taxon>Eukaryota</taxon>
        <taxon>Metamonada</taxon>
        <taxon>Anaeramoebidae</taxon>
        <taxon>Anaeramoeba</taxon>
    </lineage>
</organism>
<evidence type="ECO:0000259" key="11">
    <source>
        <dbReference type="PROSITE" id="PS51194"/>
    </source>
</evidence>
<protein>
    <submittedName>
        <fullName evidence="12">Kismet</fullName>
    </submittedName>
</protein>
<evidence type="ECO:0000313" key="12">
    <source>
        <dbReference type="EMBL" id="KAJ6239459.1"/>
    </source>
</evidence>
<feature type="domain" description="Helicase ATP-binding" evidence="10">
    <location>
        <begin position="781"/>
        <end position="1088"/>
    </location>
</feature>
<dbReference type="Proteomes" id="UP001150062">
    <property type="component" value="Unassembled WGS sequence"/>
</dbReference>
<feature type="coiled-coil region" evidence="7">
    <location>
        <begin position="931"/>
        <end position="977"/>
    </location>
</feature>
<keyword evidence="2" id="KW-0677">Repeat</keyword>
<dbReference type="SUPFAM" id="SSF52540">
    <property type="entry name" value="P-loop containing nucleoside triphosphate hydrolases"/>
    <property type="match status" value="2"/>
</dbReference>
<dbReference type="PANTHER" id="PTHR45623:SF11">
    <property type="entry name" value="KISMET, ISOFORM C"/>
    <property type="match status" value="1"/>
</dbReference>
<dbReference type="InterPro" id="IPR001650">
    <property type="entry name" value="Helicase_C-like"/>
</dbReference>
<dbReference type="SMART" id="SM00487">
    <property type="entry name" value="DEXDc"/>
    <property type="match status" value="1"/>
</dbReference>
<dbReference type="InterPro" id="IPR000330">
    <property type="entry name" value="SNF2_N"/>
</dbReference>
<feature type="compositionally biased region" description="Low complexity" evidence="8">
    <location>
        <begin position="1472"/>
        <end position="1485"/>
    </location>
</feature>
<evidence type="ECO:0000259" key="10">
    <source>
        <dbReference type="PROSITE" id="PS51192"/>
    </source>
</evidence>
<evidence type="ECO:0000256" key="8">
    <source>
        <dbReference type="SAM" id="MobiDB-lite"/>
    </source>
</evidence>
<dbReference type="SMART" id="SM00490">
    <property type="entry name" value="HELICc"/>
    <property type="match status" value="1"/>
</dbReference>
<dbReference type="PROSITE" id="PS51192">
    <property type="entry name" value="HELICASE_ATP_BIND_1"/>
    <property type="match status" value="1"/>
</dbReference>
<name>A0ABQ8Y6W3_9EUKA</name>
<sequence length="2469" mass="289489">MTNPHFTLPLTGSLDSFSDFLNTNLQPQNTLQNQNENNQNPLQIQNNPNPLQQQNQQNQSQQYQPVVSMELRLGSLNYLQDPNNTTMPSIAPQTTPSIYTSNNFLNTNLNQLSNFNQLQTETQTQTVPQLQQTINSRILNNTTTTPSTSMSNSTATTTTTTTTNQVNVPKKKSYRHIIYVKKKKKYKKRDKQSYSNKTVRDFITDDITYKRKNNKKKNTTKKIIGLNQFPDNQDLILENANKESFVTNNQQLEEPSYNLDLEEEIIEEADAEETDEEDDFNWKSEEKKNRNLKKAVPITRRSSRRNTKILEVKLDKSSDSEDYYATDSEPEKEIIPKSKPKANQKQTLEVKEEIKFHNANEPITVNNSIQSQDNLQTSNFVESNKDIQSNVMLNNNVNNNMILETNEYNQIYYEPQTLPFFKKKLEKILTKRDLEDQDNNSRFLKSISQNTSAGKNNGNDNNNINDKKYLVKWRGVSYIHVEWVNDEALLKQHMGRSRVKKFNEKIFPEMLEEVKNEPFNTDFFEVDRILDLITLEKTQNYNGTWGWRVLPRTFNDGKEELKTKLTEQVETKIKTETQKEIKTETETQTETKMETKTKIETKIETQTQTETETETEIKPETKKEIENIKPTVPLVFNNIETHLKNLGKESKMKREEIYEGNDDETEQEYYQEGEPIIPVQFYENLETDFDNLPDTIQLFLVKWSSLSYQDSTWELVENINDDKKIKEFYHRENSMKAKIKDVKKVLTSKNYKQWIEKTESPKYKNEMKLRNYQVEGLNWLSFNWNINRNGILADQMGLGKSIQTIAILEYLKNEKNINGPFIVIVPLSTLSNWEREFERWSNLNSLTYHGTTKSRAIIRQNDFFYRGQRRVLPQFWGIDPVAEQNKDKELSSSDDEEEDEYTKKKRDINNILFNNNNKNSDNKNQRKRNYNYNYQRDLKFYEQEINNEVENNLIDEIENLKKDQEELKKLNKYFNEQAKNRGDSEQEIDEEELFSNLKITDLEIENKIFKFDVLITTYEMAVADKLFLSRIDWEHMVLDEGHKLKNYQSKTYLELFQYVSEHILLLTGTPLQNNIEELWALLHFLEPIKFQDREGFIKQFGDMKDSTQVEKLHKVLKPHLLRRLKSDVEKSIAPKEETIIEVELTKFQKQYYRAVLKRNTQFLSQGNSSTKIPRLVNVVMQLRKICNHPYLIQGAEQFANQDLITKEDKMKTLIMNSGKFVLLDKLLTKLKNQGSKVLIFSQMVKLLDIIEEYFNFKEYNYERIDGSIRGNVRQSAIDRFMDEKYERFAFLLCTRAGGLGINLTSANTVIIFDSDWNPQNDIQAMDRCHRIGQTKLVKVYRLITRNTYEREMFDRASKKLGLDHAVLTNITNKTNNKRGRRRTTASSSSSSSKKSSSASAAAASSLEQSLTSQISSKKNSKGKLNSQEINDLLKYGAYDLFHDNGDSEKFCEEDIDQILEGRTTKVTHDSNENSNNENNKNSSFSRATFVSEDADTSLDINDPNFWQKLIPDKKKRNYETESLMGPSSLTRNSHRRVTRELRKSLIKTMKSKNEDDDYFDKGIDVDLGNEYHPENNDFIMPMNNRFQNLEIWYFTERDRLMKDGLLHFGYGGRWGLLKEVASLKRLSIKKLKRFSTSIIRLCLAHINSLELEQKYPILLMDIYEQMKNQIINLGAGKQNLPVTDEWNELFQKALIDKKQRAQERKLLKLKNEEERLKIKTKNSLRSKKSRMLEKKKLKRKAGDSIELKIVQEEVYLEKQNEKLRNKENNEEGDEELKKKIDIYSLDKKITLKYKYVDLQKMHWNKSFILNSTKPEIHRVAKFVSLEASKNHRELFYTEALLQSHFLRHLENDYLTWLDTFEQMSVLRRNFTIFFTKLQDNNNNTNINLNNVNLGGSSSNNNNNNNNDDDQNVNKEIDLDEIDHEQKSSEIIVKIDSLLELPMVSDKTFPAKWWTKHSDRMFLYGIFKHGYNNFEKIRADPMLGFDNCITKKEDSNTKNKKGKNNNRKTGNKKNGQKNMKNNKESDNNNNNNNNYNNNNNNNNNNSSINNNSGGSGNQFGWNNQQNILNMNNNDYNNFNYNNFYQNINNQNNFVDNINTFNNDTMSNLNSLNNPNSNQINKPKTRIWPSERKLKKRFLILINGYKKLMNYKNENPKENNNFSSQKMKYQNQNLGLNQKKWNKKLLSLFFQNILQYGIPLDQNGNEDLYKFYRLLNITDKSFEEISDLLKEYLNACKFAIKSNRKHRSNTTGNEDIDGDVDGDDDHLDDDDNDDDGDDGGDDDDDDDDNLDASSLKIPLKTARRVIERIDLIKKITLQILPLPNLTDLMKTIKNLKNCPPYWLNEVHDLALLKSVTTHGFPNTQTLLNDHNLPFFHERAKWNLQQQNQFSNLNTNYNLPNNLINIKEFPFLKSGELFSRIKTIIRGIERAQLKIEKEILNPKKKPKKIKNRKIIKTKNGAFLAYCKQNQKN</sequence>
<feature type="region of interest" description="Disordered" evidence="8">
    <location>
        <begin position="1893"/>
        <end position="1912"/>
    </location>
</feature>
<evidence type="ECO:0000256" key="3">
    <source>
        <dbReference type="ARBA" id="ARBA00022741"/>
    </source>
</evidence>
<dbReference type="SMART" id="SM00298">
    <property type="entry name" value="CHROMO"/>
    <property type="match status" value="2"/>
</dbReference>
<dbReference type="PROSITE" id="PS50013">
    <property type="entry name" value="CHROMO_2"/>
    <property type="match status" value="2"/>
</dbReference>
<evidence type="ECO:0000256" key="7">
    <source>
        <dbReference type="SAM" id="Coils"/>
    </source>
</evidence>
<keyword evidence="5" id="KW-0067">ATP-binding</keyword>
<feature type="compositionally biased region" description="Low complexity" evidence="8">
    <location>
        <begin position="1384"/>
        <end position="1401"/>
    </location>
</feature>
<feature type="region of interest" description="Disordered" evidence="8">
    <location>
        <begin position="1989"/>
        <end position="2059"/>
    </location>
</feature>
<dbReference type="Gene3D" id="1.10.10.60">
    <property type="entry name" value="Homeodomain-like"/>
    <property type="match status" value="1"/>
</dbReference>
<feature type="region of interest" description="Disordered" evidence="8">
    <location>
        <begin position="317"/>
        <end position="346"/>
    </location>
</feature>
<keyword evidence="3" id="KW-0547">Nucleotide-binding</keyword>
<keyword evidence="7" id="KW-0175">Coiled coil</keyword>
<dbReference type="Gene3D" id="3.40.50.300">
    <property type="entry name" value="P-loop containing nucleotide triphosphate hydrolases"/>
    <property type="match status" value="1"/>
</dbReference>
<dbReference type="Pfam" id="PF00385">
    <property type="entry name" value="Chromo"/>
    <property type="match status" value="1"/>
</dbReference>
<evidence type="ECO:0000256" key="6">
    <source>
        <dbReference type="ARBA" id="ARBA00023242"/>
    </source>
</evidence>
<dbReference type="InterPro" id="IPR038718">
    <property type="entry name" value="SNF2-like_sf"/>
</dbReference>
<gene>
    <name evidence="12" type="ORF">M0813_03167</name>
</gene>
<feature type="domain" description="Helicase C-terminal" evidence="11">
    <location>
        <begin position="1222"/>
        <end position="1374"/>
    </location>
</feature>
<evidence type="ECO:0000256" key="2">
    <source>
        <dbReference type="ARBA" id="ARBA00022737"/>
    </source>
</evidence>
<evidence type="ECO:0000256" key="1">
    <source>
        <dbReference type="ARBA" id="ARBA00004123"/>
    </source>
</evidence>
<feature type="compositionally biased region" description="Acidic residues" evidence="8">
    <location>
        <begin position="2252"/>
        <end position="2288"/>
    </location>
</feature>
<dbReference type="InterPro" id="IPR000953">
    <property type="entry name" value="Chromo/chromo_shadow_dom"/>
</dbReference>